<accession>A0AAW1I6U5</accession>
<dbReference type="Proteomes" id="UP001443914">
    <property type="component" value="Unassembled WGS sequence"/>
</dbReference>
<dbReference type="SUPFAM" id="SSF52087">
    <property type="entry name" value="CRAL/TRIO domain"/>
    <property type="match status" value="1"/>
</dbReference>
<proteinExistence type="predicted"/>
<dbReference type="CDD" id="cd00170">
    <property type="entry name" value="SEC14"/>
    <property type="match status" value="1"/>
</dbReference>
<reference evidence="2" key="1">
    <citation type="submission" date="2024-03" db="EMBL/GenBank/DDBJ databases">
        <title>WGS assembly of Saponaria officinalis var. Norfolk2.</title>
        <authorList>
            <person name="Jenkins J."/>
            <person name="Shu S."/>
            <person name="Grimwood J."/>
            <person name="Barry K."/>
            <person name="Goodstein D."/>
            <person name="Schmutz J."/>
            <person name="Leebens-Mack J."/>
            <person name="Osbourn A."/>
        </authorList>
    </citation>
    <scope>NUCLEOTIDE SEQUENCE [LARGE SCALE GENOMIC DNA]</scope>
    <source>
        <strain evidence="2">JIC</strain>
    </source>
</reference>
<dbReference type="SMART" id="SM00516">
    <property type="entry name" value="SEC14"/>
    <property type="match status" value="1"/>
</dbReference>
<dbReference type="EMBL" id="JBDFQZ010000010">
    <property type="protein sequence ID" value="KAK9684363.1"/>
    <property type="molecule type" value="Genomic_DNA"/>
</dbReference>
<dbReference type="InterPro" id="IPR036865">
    <property type="entry name" value="CRAL-TRIO_dom_sf"/>
</dbReference>
<evidence type="ECO:0000313" key="3">
    <source>
        <dbReference type="Proteomes" id="UP001443914"/>
    </source>
</evidence>
<protein>
    <recommendedName>
        <fullName evidence="1">CRAL-TRIO domain-containing protein</fullName>
    </recommendedName>
</protein>
<comment type="caution">
    <text evidence="2">The sequence shown here is derived from an EMBL/GenBank/DDBJ whole genome shotgun (WGS) entry which is preliminary data.</text>
</comment>
<dbReference type="SMART" id="SM01100">
    <property type="entry name" value="CRAL_TRIO_N"/>
    <property type="match status" value="1"/>
</dbReference>
<evidence type="ECO:0000313" key="2">
    <source>
        <dbReference type="EMBL" id="KAK9684363.1"/>
    </source>
</evidence>
<dbReference type="PANTHER" id="PTHR46277">
    <property type="entry name" value="OS03G0850700 PROTEIN"/>
    <property type="match status" value="1"/>
</dbReference>
<dbReference type="AlphaFoldDB" id="A0AAW1I6U5"/>
<dbReference type="PROSITE" id="PS50191">
    <property type="entry name" value="CRAL_TRIO"/>
    <property type="match status" value="1"/>
</dbReference>
<sequence length="252" mass="28789">MMSSEHGKEATNGAEVATSQKELHRLSLLRVFVESRDPSSKDEDDLMLRRFLRARDLDVEKAASLFLKYLKWKKSFVPKGYISEDEIRFDLEHNKMFLGGLDKQGRPIAVVYGGRHFQNSKAGGLDDFKRFCVYTLEKIISRMPPGQEKFVAIADVKGWGYSNSDIRGYLGALSVLQDCYPERLGKMFIVHAPRVFMTAWKMIYPFIDDNTKRKIAFVDSKHLKSTLLEDIDESQIPDVYGGKLPLTPIQDA</sequence>
<organism evidence="2 3">
    <name type="scientific">Saponaria officinalis</name>
    <name type="common">Common soapwort</name>
    <name type="synonym">Lychnis saponaria</name>
    <dbReference type="NCBI Taxonomy" id="3572"/>
    <lineage>
        <taxon>Eukaryota</taxon>
        <taxon>Viridiplantae</taxon>
        <taxon>Streptophyta</taxon>
        <taxon>Embryophyta</taxon>
        <taxon>Tracheophyta</taxon>
        <taxon>Spermatophyta</taxon>
        <taxon>Magnoliopsida</taxon>
        <taxon>eudicotyledons</taxon>
        <taxon>Gunneridae</taxon>
        <taxon>Pentapetalae</taxon>
        <taxon>Caryophyllales</taxon>
        <taxon>Caryophyllaceae</taxon>
        <taxon>Caryophylleae</taxon>
        <taxon>Saponaria</taxon>
    </lineage>
</organism>
<evidence type="ECO:0000259" key="1">
    <source>
        <dbReference type="PROSITE" id="PS50191"/>
    </source>
</evidence>
<dbReference type="PANTHER" id="PTHR46277:SF3">
    <property type="entry name" value="BINDING PROTEIN, PUTATIVE-RELATED"/>
    <property type="match status" value="1"/>
</dbReference>
<keyword evidence="3" id="KW-1185">Reference proteome</keyword>
<dbReference type="Gene3D" id="3.40.525.10">
    <property type="entry name" value="CRAL-TRIO lipid binding domain"/>
    <property type="match status" value="1"/>
</dbReference>
<name>A0AAW1I6U5_SAPOF</name>
<feature type="domain" description="CRAL-TRIO" evidence="1">
    <location>
        <begin position="84"/>
        <end position="248"/>
    </location>
</feature>
<dbReference type="InterPro" id="IPR011074">
    <property type="entry name" value="CRAL/TRIO_N_dom"/>
</dbReference>
<dbReference type="Pfam" id="PF00650">
    <property type="entry name" value="CRAL_TRIO"/>
    <property type="match status" value="1"/>
</dbReference>
<dbReference type="InterPro" id="IPR001251">
    <property type="entry name" value="CRAL-TRIO_dom"/>
</dbReference>
<dbReference type="InterPro" id="IPR036273">
    <property type="entry name" value="CRAL/TRIO_N_dom_sf"/>
</dbReference>
<dbReference type="SUPFAM" id="SSF46938">
    <property type="entry name" value="CRAL/TRIO N-terminal domain"/>
    <property type="match status" value="1"/>
</dbReference>
<gene>
    <name evidence="2" type="ORF">RND81_10G205100</name>
</gene>